<evidence type="ECO:0000256" key="4">
    <source>
        <dbReference type="ARBA" id="ARBA00022630"/>
    </source>
</evidence>
<dbReference type="InterPro" id="IPR009075">
    <property type="entry name" value="AcylCo_DH/oxidase_C"/>
</dbReference>
<dbReference type="SUPFAM" id="SSF47203">
    <property type="entry name" value="Acyl-CoA dehydrogenase C-terminal domain-like"/>
    <property type="match status" value="1"/>
</dbReference>
<keyword evidence="4 7" id="KW-0285">Flavoprotein</keyword>
<dbReference type="EMBL" id="WTVR01000014">
    <property type="protein sequence ID" value="NMF88611.1"/>
    <property type="molecule type" value="Genomic_DNA"/>
</dbReference>
<dbReference type="Gene3D" id="1.10.540.10">
    <property type="entry name" value="Acyl-CoA dehydrogenase/oxidase, N-terminal domain"/>
    <property type="match status" value="1"/>
</dbReference>
<reference evidence="11 12" key="1">
    <citation type="submission" date="2019-12" db="EMBL/GenBank/DDBJ databases">
        <title>Comparative genomics gives insights into the taxonomy of the Azoarcus-Aromatoleum group and reveals separate origins of nif in the plant-associated Azoarcus and non-plant-associated Aromatoleum sub-groups.</title>
        <authorList>
            <person name="Lafos M."/>
            <person name="Maluk M."/>
            <person name="Batista M."/>
            <person name="Junghare M."/>
            <person name="Carmona M."/>
            <person name="Faoro H."/>
            <person name="Cruz L.M."/>
            <person name="Battistoni F."/>
            <person name="De Souza E."/>
            <person name="Pedrosa F."/>
            <person name="Chen W.-M."/>
            <person name="Poole P.S."/>
            <person name="Dixon R.A."/>
            <person name="James E.K."/>
        </authorList>
    </citation>
    <scope>NUCLEOTIDE SEQUENCE [LARGE SCALE GENOMIC DNA]</scope>
    <source>
        <strain evidence="11 12">ToN1</strain>
    </source>
</reference>
<dbReference type="SUPFAM" id="SSF56645">
    <property type="entry name" value="Acyl-CoA dehydrogenase NM domain-like"/>
    <property type="match status" value="1"/>
</dbReference>
<dbReference type="InterPro" id="IPR050741">
    <property type="entry name" value="Acyl-CoA_dehydrogenase"/>
</dbReference>
<dbReference type="Gene3D" id="1.20.140.10">
    <property type="entry name" value="Butyryl-CoA Dehydrogenase, subunit A, domain 3"/>
    <property type="match status" value="1"/>
</dbReference>
<comment type="cofactor">
    <cofactor evidence="1 7">
        <name>FAD</name>
        <dbReference type="ChEBI" id="CHEBI:57692"/>
    </cofactor>
</comment>
<comment type="subunit">
    <text evidence="3">Homodimer.</text>
</comment>
<dbReference type="Pfam" id="PF02770">
    <property type="entry name" value="Acyl-CoA_dh_M"/>
    <property type="match status" value="1"/>
</dbReference>
<comment type="similarity">
    <text evidence="2 7">Belongs to the acyl-CoA dehydrogenase family.</text>
</comment>
<dbReference type="PANTHER" id="PTHR48083">
    <property type="entry name" value="MEDIUM-CHAIN SPECIFIC ACYL-COA DEHYDROGENASE, MITOCHONDRIAL-RELATED"/>
    <property type="match status" value="1"/>
</dbReference>
<gene>
    <name evidence="11" type="ORF">GPA26_08950</name>
</gene>
<keyword evidence="5 7" id="KW-0274">FAD</keyword>
<evidence type="ECO:0000256" key="1">
    <source>
        <dbReference type="ARBA" id="ARBA00001974"/>
    </source>
</evidence>
<evidence type="ECO:0000256" key="6">
    <source>
        <dbReference type="ARBA" id="ARBA00023002"/>
    </source>
</evidence>
<dbReference type="Gene3D" id="2.40.110.10">
    <property type="entry name" value="Butyryl-CoA Dehydrogenase, subunit A, domain 2"/>
    <property type="match status" value="1"/>
</dbReference>
<dbReference type="InterPro" id="IPR009100">
    <property type="entry name" value="AcylCoA_DH/oxidase_NM_dom_sf"/>
</dbReference>
<dbReference type="InterPro" id="IPR013786">
    <property type="entry name" value="AcylCoA_DH/ox_N"/>
</dbReference>
<name>A0ABX1MN27_9RHOO</name>
<evidence type="ECO:0000259" key="10">
    <source>
        <dbReference type="Pfam" id="PF02771"/>
    </source>
</evidence>
<dbReference type="InterPro" id="IPR006091">
    <property type="entry name" value="Acyl-CoA_Oxase/DH_mid-dom"/>
</dbReference>
<sequence length="445" mass="50006">MAWEFCTDPDFQKKLDWMKTFVKEEIEPLEVLWPELHHAKPSPWLRPVIDPLKARVKEMGLWATHLGPELGGKGFGQVKLALMNEILGAYNWAPTIFGVQGPDTGNAEVLAHYGTEEQKAKYLQPLLEGELFSTFSMTEPQAGADPSYLKTRAVRDGDEWVINGEKFFASNASNAAFIVLLAITDPDVKVTKGASMFLVPTDTPGFEILRQTCVMGGEHDMDTEACTHPHVRFDNVRVPAENLIGAPGEGFLIAQTRLSGGRIHHAMRTIAICQRALDMMCERALSRSSFGSLISEKQTVQQAIADSYAEIQQFRLYVLYTAWQIDQAKEYNSNIRRDIALCKTFAYKLHRDVVERAVHIHGALGCSNEMPLGRMWMEAPTQGVMDGPYEVHQATASRIILRDYRPSPGLWPTEWLPGKVEEASKKHAKALAEQAEYERIHGRKR</sequence>
<evidence type="ECO:0000259" key="9">
    <source>
        <dbReference type="Pfam" id="PF02770"/>
    </source>
</evidence>
<dbReference type="Proteomes" id="UP000652074">
    <property type="component" value="Unassembled WGS sequence"/>
</dbReference>
<evidence type="ECO:0000256" key="7">
    <source>
        <dbReference type="RuleBase" id="RU362125"/>
    </source>
</evidence>
<keyword evidence="6 7" id="KW-0560">Oxidoreductase</keyword>
<evidence type="ECO:0000259" key="8">
    <source>
        <dbReference type="Pfam" id="PF00441"/>
    </source>
</evidence>
<feature type="domain" description="Acyl-CoA dehydrogenase/oxidase C-terminal" evidence="8">
    <location>
        <begin position="248"/>
        <end position="398"/>
    </location>
</feature>
<organism evidence="11 12">
    <name type="scientific">Aromatoleum petrolei</name>
    <dbReference type="NCBI Taxonomy" id="76116"/>
    <lineage>
        <taxon>Bacteria</taxon>
        <taxon>Pseudomonadati</taxon>
        <taxon>Pseudomonadota</taxon>
        <taxon>Betaproteobacteria</taxon>
        <taxon>Rhodocyclales</taxon>
        <taxon>Rhodocyclaceae</taxon>
        <taxon>Aromatoleum</taxon>
    </lineage>
</organism>
<evidence type="ECO:0000256" key="3">
    <source>
        <dbReference type="ARBA" id="ARBA00011738"/>
    </source>
</evidence>
<dbReference type="PANTHER" id="PTHR48083:SF13">
    <property type="entry name" value="ACYL-COA DEHYDROGENASE FAMILY MEMBER 11"/>
    <property type="match status" value="1"/>
</dbReference>
<feature type="domain" description="Acyl-CoA oxidase/dehydrogenase middle" evidence="9">
    <location>
        <begin position="135"/>
        <end position="216"/>
    </location>
</feature>
<comment type="caution">
    <text evidence="11">The sequence shown here is derived from an EMBL/GenBank/DDBJ whole genome shotgun (WGS) entry which is preliminary data.</text>
</comment>
<evidence type="ECO:0000313" key="12">
    <source>
        <dbReference type="Proteomes" id="UP000652074"/>
    </source>
</evidence>
<protein>
    <submittedName>
        <fullName evidence="11">Acyl-CoA dehydrogenase</fullName>
    </submittedName>
</protein>
<evidence type="ECO:0000256" key="2">
    <source>
        <dbReference type="ARBA" id="ARBA00009347"/>
    </source>
</evidence>
<dbReference type="Pfam" id="PF02771">
    <property type="entry name" value="Acyl-CoA_dh_N"/>
    <property type="match status" value="1"/>
</dbReference>
<dbReference type="Pfam" id="PF00441">
    <property type="entry name" value="Acyl-CoA_dh_1"/>
    <property type="match status" value="1"/>
</dbReference>
<dbReference type="InterPro" id="IPR036250">
    <property type="entry name" value="AcylCo_DH-like_C"/>
</dbReference>
<evidence type="ECO:0000256" key="5">
    <source>
        <dbReference type="ARBA" id="ARBA00022827"/>
    </source>
</evidence>
<keyword evidence="12" id="KW-1185">Reference proteome</keyword>
<dbReference type="InterPro" id="IPR046373">
    <property type="entry name" value="Acyl-CoA_Oxase/DH_mid-dom_sf"/>
</dbReference>
<accession>A0ABX1MN27</accession>
<dbReference type="RefSeq" id="WP_169206029.1">
    <property type="nucleotide sequence ID" value="NZ_CP059560.1"/>
</dbReference>
<proteinExistence type="inferred from homology"/>
<evidence type="ECO:0000313" key="11">
    <source>
        <dbReference type="EMBL" id="NMF88611.1"/>
    </source>
</evidence>
<feature type="domain" description="Acyl-CoA dehydrogenase/oxidase N-terminal" evidence="10">
    <location>
        <begin position="16"/>
        <end position="130"/>
    </location>
</feature>
<dbReference type="InterPro" id="IPR037069">
    <property type="entry name" value="AcylCoA_DH/ox_N_sf"/>
</dbReference>